<evidence type="ECO:0000256" key="1">
    <source>
        <dbReference type="ARBA" id="ARBA00007047"/>
    </source>
</evidence>
<dbReference type="NCBIfam" id="TIGR02428">
    <property type="entry name" value="pcaJ_scoB_fam"/>
    <property type="match status" value="1"/>
</dbReference>
<evidence type="ECO:0000313" key="4">
    <source>
        <dbReference type="Proteomes" id="UP001241935"/>
    </source>
</evidence>
<proteinExistence type="inferred from homology"/>
<dbReference type="InterPro" id="IPR012791">
    <property type="entry name" value="3-oxoacid_CoA-transf_B"/>
</dbReference>
<comment type="caution">
    <text evidence="3">The sequence shown here is derived from an EMBL/GenBank/DDBJ whole genome shotgun (WGS) entry which is preliminary data.</text>
</comment>
<dbReference type="PANTHER" id="PTHR13707">
    <property type="entry name" value="KETOACID-COENZYME A TRANSFERASE"/>
    <property type="match status" value="1"/>
</dbReference>
<dbReference type="AlphaFoldDB" id="A0AAW6UNM4"/>
<keyword evidence="2" id="KW-0808">Transferase</keyword>
<dbReference type="Proteomes" id="UP001241935">
    <property type="component" value="Unassembled WGS sequence"/>
</dbReference>
<dbReference type="PANTHER" id="PTHR13707:SF60">
    <property type="entry name" value="ACETATE COA-TRANSFERASE SUBUNIT ALPHA"/>
    <property type="match status" value="1"/>
</dbReference>
<name>A0AAW6UNM4_9GAMM</name>
<dbReference type="InterPro" id="IPR004164">
    <property type="entry name" value="CoA_transf_AS"/>
</dbReference>
<reference evidence="3" key="1">
    <citation type="submission" date="2023-04" db="EMBL/GenBank/DDBJ databases">
        <title>The environmental microbiomes in feedlot watering bowls are a reservoir of florfenicol resistance for bovine respiratory disease pathogens.</title>
        <authorList>
            <person name="Kos D.W."/>
            <person name="Ruzzini A.C."/>
            <person name="Schreiner B."/>
            <person name="Jelinski M.D."/>
        </authorList>
    </citation>
    <scope>NUCLEOTIDE SEQUENCE</scope>
    <source>
        <strain evidence="3">WB3</strain>
    </source>
</reference>
<organism evidence="3 4">
    <name type="scientific">Acinetobacter terrestris</name>
    <dbReference type="NCBI Taxonomy" id="2529843"/>
    <lineage>
        <taxon>Bacteria</taxon>
        <taxon>Pseudomonadati</taxon>
        <taxon>Pseudomonadota</taxon>
        <taxon>Gammaproteobacteria</taxon>
        <taxon>Moraxellales</taxon>
        <taxon>Moraxellaceae</taxon>
        <taxon>Acinetobacter</taxon>
        <taxon>Acinetobacter Taxon 24</taxon>
    </lineage>
</organism>
<dbReference type="InterPro" id="IPR004165">
    <property type="entry name" value="CoA_trans_fam_I"/>
</dbReference>
<evidence type="ECO:0000256" key="2">
    <source>
        <dbReference type="ARBA" id="ARBA00022679"/>
    </source>
</evidence>
<dbReference type="Gene3D" id="3.40.1080.10">
    <property type="entry name" value="Glutaconate Coenzyme A-transferase"/>
    <property type="match status" value="1"/>
</dbReference>
<dbReference type="EMBL" id="JASKNE010000001">
    <property type="protein sequence ID" value="MDK1683362.1"/>
    <property type="molecule type" value="Genomic_DNA"/>
</dbReference>
<sequence length="218" mass="23430">MTIQKRSREQIVERVAQDIAPGSYVNLGIGLPTKVAGYLKPEHEIILHSENGVLGFGALTSKEHADDDLINAGKELISMLGGGSFMHSADSFDIMRGGHLDICILGAFQVAVNGDLANWHTGSADTVPAVGGAMDLAVGARCVYVCMEHLTKNNEPKIVNELTYPLTGANCVNRIYTDLCIIDLKDNQAFVTEIVEGLSFEELQQKTGCILIDARTAA</sequence>
<dbReference type="RefSeq" id="WP_284066654.1">
    <property type="nucleotide sequence ID" value="NZ_JASKNE010000001.1"/>
</dbReference>
<evidence type="ECO:0000313" key="3">
    <source>
        <dbReference type="EMBL" id="MDK1683362.1"/>
    </source>
</evidence>
<dbReference type="GO" id="GO:0008410">
    <property type="term" value="F:CoA-transferase activity"/>
    <property type="evidence" value="ECO:0007669"/>
    <property type="project" value="InterPro"/>
</dbReference>
<dbReference type="SUPFAM" id="SSF100950">
    <property type="entry name" value="NagB/RpiA/CoA transferase-like"/>
    <property type="match status" value="1"/>
</dbReference>
<comment type="similarity">
    <text evidence="1">Belongs to the 3-oxoacid CoA-transferase subunit B family.</text>
</comment>
<accession>A0AAW6UNM4</accession>
<dbReference type="Pfam" id="PF01144">
    <property type="entry name" value="CoA_trans"/>
    <property type="match status" value="1"/>
</dbReference>
<gene>
    <name evidence="3" type="ORF">QOR41_05825</name>
</gene>
<dbReference type="InterPro" id="IPR037171">
    <property type="entry name" value="NagB/RpiA_transferase-like"/>
</dbReference>
<dbReference type="SMART" id="SM00882">
    <property type="entry name" value="CoA_trans"/>
    <property type="match status" value="1"/>
</dbReference>
<dbReference type="PROSITE" id="PS01274">
    <property type="entry name" value="COA_TRANSF_2"/>
    <property type="match status" value="1"/>
</dbReference>
<protein>
    <submittedName>
        <fullName evidence="3">3-oxoacid CoA-transferase subunit B</fullName>
    </submittedName>
</protein>